<feature type="coiled-coil region" evidence="1">
    <location>
        <begin position="146"/>
        <end position="180"/>
    </location>
</feature>
<name>A0A4S9XHN0_AURPU</name>
<evidence type="ECO:0000256" key="2">
    <source>
        <dbReference type="SAM" id="MobiDB-lite"/>
    </source>
</evidence>
<dbReference type="AlphaFoldDB" id="A0A4S9XHN0"/>
<feature type="compositionally biased region" description="Basic and acidic residues" evidence="2">
    <location>
        <begin position="401"/>
        <end position="421"/>
    </location>
</feature>
<organism evidence="3 4">
    <name type="scientific">Aureobasidium pullulans</name>
    <name type="common">Black yeast</name>
    <name type="synonym">Pullularia pullulans</name>
    <dbReference type="NCBI Taxonomy" id="5580"/>
    <lineage>
        <taxon>Eukaryota</taxon>
        <taxon>Fungi</taxon>
        <taxon>Dikarya</taxon>
        <taxon>Ascomycota</taxon>
        <taxon>Pezizomycotina</taxon>
        <taxon>Dothideomycetes</taxon>
        <taxon>Dothideomycetidae</taxon>
        <taxon>Dothideales</taxon>
        <taxon>Saccotheciaceae</taxon>
        <taxon>Aureobasidium</taxon>
    </lineage>
</organism>
<comment type="caution">
    <text evidence="3">The sequence shown here is derived from an EMBL/GenBank/DDBJ whole genome shotgun (WGS) entry which is preliminary data.</text>
</comment>
<evidence type="ECO:0000313" key="4">
    <source>
        <dbReference type="Proteomes" id="UP000310039"/>
    </source>
</evidence>
<evidence type="ECO:0000256" key="1">
    <source>
        <dbReference type="SAM" id="Coils"/>
    </source>
</evidence>
<feature type="region of interest" description="Disordered" evidence="2">
    <location>
        <begin position="29"/>
        <end position="48"/>
    </location>
</feature>
<gene>
    <name evidence="3" type="ORF">D6C84_08485</name>
</gene>
<feature type="region of interest" description="Disordered" evidence="2">
    <location>
        <begin position="393"/>
        <end position="421"/>
    </location>
</feature>
<protein>
    <submittedName>
        <fullName evidence="3">Uncharacterized protein</fullName>
    </submittedName>
</protein>
<proteinExistence type="predicted"/>
<dbReference type="EMBL" id="QZBT01000173">
    <property type="protein sequence ID" value="THZ77474.1"/>
    <property type="molecule type" value="Genomic_DNA"/>
</dbReference>
<keyword evidence="1" id="KW-0175">Coiled coil</keyword>
<accession>A0A4S9XHN0</accession>
<sequence>MAKTSTYTPLHLKLGDLAIPLISSPLSDPPRISASSSHGAKYNDPQFGNSSRVNKNIFSPEHSHQFLIIMDDKLLEPILVQALKRIEKLENEHAKNETERRAAQRAWDHSYNRQDEMEVELASLKNKIHTSGETQNGESQALRRICETQQRTIQQQQTSLAKMQREMSKAERDIRIELGTSIVSLKSATDQILAHIRAHVQLTGSILDRTTSTGIPLRLAILYKANLEALTLTSPILTTQTPKQSTDVVYDAGSTYQTAPHRVCVEQGILYTNGHHGVNVASGDLLLESWDQQVTDWTARYKEWEKLNVPYQCISSLLAKELTGVPIPTTMPAFACKKCQRERKLCVAYDATKKHLRLLPLEHEASGDIGLITRSAFIRPLLKLKVRQQQADSALGDNYDSTDHSENDQRPGFDEGYKNSHFDRFSNSHGTSLAYQSADVGNGDNEADAMLLDL</sequence>
<evidence type="ECO:0000313" key="3">
    <source>
        <dbReference type="EMBL" id="THZ77474.1"/>
    </source>
</evidence>
<dbReference type="Proteomes" id="UP000310039">
    <property type="component" value="Unassembled WGS sequence"/>
</dbReference>
<reference evidence="3 4" key="1">
    <citation type="submission" date="2018-10" db="EMBL/GenBank/DDBJ databases">
        <title>Fifty Aureobasidium pullulans genomes reveal a recombining polyextremotolerant generalist.</title>
        <authorList>
            <person name="Gostincar C."/>
            <person name="Turk M."/>
            <person name="Zajc J."/>
            <person name="Gunde-Cimerman N."/>
        </authorList>
    </citation>
    <scope>NUCLEOTIDE SEQUENCE [LARGE SCALE GENOMIC DNA]</scope>
    <source>
        <strain evidence="3 4">EXF-3403</strain>
    </source>
</reference>
<feature type="coiled-coil region" evidence="1">
    <location>
        <begin position="79"/>
        <end position="106"/>
    </location>
</feature>